<reference evidence="2 3" key="1">
    <citation type="submission" date="2015-02" db="EMBL/GenBank/DDBJ databases">
        <title>Draft genome sequence of Aspergillus parasiticus SU-1.</title>
        <authorList>
            <person name="Yu J."/>
            <person name="Fedorova N."/>
            <person name="Yin Y."/>
            <person name="Losada L."/>
            <person name="Zafar N."/>
            <person name="Taujale R."/>
            <person name="Ehrlich K.C."/>
            <person name="Bhatnagar D."/>
            <person name="Cleveland T.E."/>
            <person name="Bennett J.W."/>
            <person name="Nierman W.C."/>
        </authorList>
    </citation>
    <scope>NUCLEOTIDE SEQUENCE [LARGE SCALE GENOMIC DNA]</scope>
    <source>
        <strain evidence="3">ATCC 56775 / NRRL 5862 / SRRC 143 / SU-1</strain>
    </source>
</reference>
<name>A0A0F0I2S8_ASPPU</name>
<gene>
    <name evidence="2" type="ORF">P875_00086392</name>
</gene>
<dbReference type="Proteomes" id="UP000033540">
    <property type="component" value="Unassembled WGS sequence"/>
</dbReference>
<dbReference type="AlphaFoldDB" id="A0A0F0I2S8"/>
<accession>A0A0F0I2S8</accession>
<sequence>MIIVIPKPFPSRETVPTDRIFTDRRRLRRYLPEGVTIWPEQAIYKSLRHQQMKNHKTLAQTVPDTTGFPSFLSSQRASYPLFSPPSSPLAKRPSFQSPQTSHRKLLKSPKNLKALIMPPRSTHQTSLPEGDGVTYDESDMALFRAKLAYHSTIEERMASRDNNLVSIAEHQGRLLKRWDMLKALEKEMAEKGKSLEPAERQQLAQYAWRFKRLENLATQNAG</sequence>
<organism evidence="2 3">
    <name type="scientific">Aspergillus parasiticus (strain ATCC 56775 / NRRL 5862 / SRRC 143 / SU-1)</name>
    <dbReference type="NCBI Taxonomy" id="1403190"/>
    <lineage>
        <taxon>Eukaryota</taxon>
        <taxon>Fungi</taxon>
        <taxon>Dikarya</taxon>
        <taxon>Ascomycota</taxon>
        <taxon>Pezizomycotina</taxon>
        <taxon>Eurotiomycetes</taxon>
        <taxon>Eurotiomycetidae</taxon>
        <taxon>Eurotiales</taxon>
        <taxon>Aspergillaceae</taxon>
        <taxon>Aspergillus</taxon>
        <taxon>Aspergillus subgen. Circumdati</taxon>
    </lineage>
</organism>
<evidence type="ECO:0000256" key="1">
    <source>
        <dbReference type="SAM" id="MobiDB-lite"/>
    </source>
</evidence>
<proteinExistence type="predicted"/>
<dbReference type="OrthoDB" id="4522394at2759"/>
<dbReference type="EMBL" id="JZEE01000646">
    <property type="protein sequence ID" value="KJK62069.1"/>
    <property type="molecule type" value="Genomic_DNA"/>
</dbReference>
<evidence type="ECO:0000313" key="3">
    <source>
        <dbReference type="Proteomes" id="UP000033540"/>
    </source>
</evidence>
<feature type="region of interest" description="Disordered" evidence="1">
    <location>
        <begin position="82"/>
        <end position="103"/>
    </location>
</feature>
<evidence type="ECO:0000313" key="2">
    <source>
        <dbReference type="EMBL" id="KJK62069.1"/>
    </source>
</evidence>
<comment type="caution">
    <text evidence="2">The sequence shown here is derived from an EMBL/GenBank/DDBJ whole genome shotgun (WGS) entry which is preliminary data.</text>
</comment>
<protein>
    <submittedName>
        <fullName evidence="2">Uncharacterized protein</fullName>
    </submittedName>
</protein>